<dbReference type="PRINTS" id="PR00337">
    <property type="entry name" value="LEUILEVALBP"/>
</dbReference>
<feature type="signal peptide" evidence="5">
    <location>
        <begin position="1"/>
        <end position="21"/>
    </location>
</feature>
<evidence type="ECO:0000256" key="2">
    <source>
        <dbReference type="ARBA" id="ARBA00022448"/>
    </source>
</evidence>
<evidence type="ECO:0000313" key="8">
    <source>
        <dbReference type="Proteomes" id="UP000482155"/>
    </source>
</evidence>
<dbReference type="InterPro" id="IPR000709">
    <property type="entry name" value="Leu_Ile_Val-bd"/>
</dbReference>
<dbReference type="PANTHER" id="PTHR30483">
    <property type="entry name" value="LEUCINE-SPECIFIC-BINDING PROTEIN"/>
    <property type="match status" value="1"/>
</dbReference>
<dbReference type="AlphaFoldDB" id="A0A6B3SNF2"/>
<evidence type="ECO:0000256" key="5">
    <source>
        <dbReference type="SAM" id="SignalP"/>
    </source>
</evidence>
<keyword evidence="3 5" id="KW-0732">Signal</keyword>
<dbReference type="InterPro" id="IPR051010">
    <property type="entry name" value="BCAA_transport"/>
</dbReference>
<keyword evidence="8" id="KW-1185">Reference proteome</keyword>
<keyword evidence="4" id="KW-0029">Amino-acid transport</keyword>
<evidence type="ECO:0000256" key="1">
    <source>
        <dbReference type="ARBA" id="ARBA00010062"/>
    </source>
</evidence>
<dbReference type="EMBL" id="JAAIVB010000014">
    <property type="protein sequence ID" value="NEX60785.1"/>
    <property type="molecule type" value="Genomic_DNA"/>
</dbReference>
<dbReference type="PANTHER" id="PTHR30483:SF6">
    <property type="entry name" value="PERIPLASMIC BINDING PROTEIN OF ABC TRANSPORTER FOR NATURAL AMINO ACIDS"/>
    <property type="match status" value="1"/>
</dbReference>
<reference evidence="7 8" key="1">
    <citation type="submission" date="2020-02" db="EMBL/GenBank/DDBJ databases">
        <authorList>
            <person name="Kim M.K."/>
        </authorList>
    </citation>
    <scope>NUCLEOTIDE SEQUENCE [LARGE SCALE GENOMIC DNA]</scope>
    <source>
        <strain evidence="7 8">17J57-3</strain>
    </source>
</reference>
<dbReference type="GO" id="GO:0006865">
    <property type="term" value="P:amino acid transport"/>
    <property type="evidence" value="ECO:0007669"/>
    <property type="project" value="UniProtKB-KW"/>
</dbReference>
<dbReference type="CDD" id="cd06329">
    <property type="entry name" value="PBP1_SBP-like"/>
    <property type="match status" value="1"/>
</dbReference>
<gene>
    <name evidence="7" type="ORF">G3574_06820</name>
</gene>
<evidence type="ECO:0000259" key="6">
    <source>
        <dbReference type="Pfam" id="PF13458"/>
    </source>
</evidence>
<feature type="domain" description="Leucine-binding protein" evidence="6">
    <location>
        <begin position="24"/>
        <end position="376"/>
    </location>
</feature>
<dbReference type="Pfam" id="PF13458">
    <property type="entry name" value="Peripla_BP_6"/>
    <property type="match status" value="1"/>
</dbReference>
<proteinExistence type="inferred from homology"/>
<comment type="similarity">
    <text evidence="1">Belongs to the leucine-binding protein family.</text>
</comment>
<name>A0A6B3SNF2_9BURK</name>
<evidence type="ECO:0000256" key="3">
    <source>
        <dbReference type="ARBA" id="ARBA00022729"/>
    </source>
</evidence>
<dbReference type="Proteomes" id="UP000482155">
    <property type="component" value="Unassembled WGS sequence"/>
</dbReference>
<evidence type="ECO:0000313" key="7">
    <source>
        <dbReference type="EMBL" id="NEX60785.1"/>
    </source>
</evidence>
<accession>A0A6B3SNF2</accession>
<dbReference type="Gene3D" id="3.40.50.2300">
    <property type="match status" value="2"/>
</dbReference>
<sequence length="415" mass="45652">MTSMKLAGFAVAVGFAVAAHAADTVKIAFVDPLSGSMANIGENELATLTYLVNQINDRGGVLGGRKFEIVSFDNKLSPQETLAAMKNVHDRKIPFVIGGNGSSVGGAIIEELDKNNVRNPDNRALYLNFASIDPDFTNSKCSFWHFRFDAHSDMKMQALTNYLKEDSRIKKVYIIGQDYSFGHQVSRAAKEMLKAKRPDIQIVGDDLHPIGKVKDFQPYVTKIRASGADTVITGNWGNDLSLLVKAGKESNLDVKYYTYNAYGPGTATAIGTAGADKVNVVAEWHNNLANPKTEKFYADYRKALPAPKDELYYYRIRYAMDALVAGIEKAKSIDPLKVASAMEDLSWDSDMGRVTLRRDDHQLQMPMVIARMTNAGSPKAKNDVEGSGLGFETKVLLSADQSMLPTSCQMKRPEK</sequence>
<protein>
    <submittedName>
        <fullName evidence="7">Branched-chain amino acid ABC transporter substrate-binding protein</fullName>
    </submittedName>
</protein>
<dbReference type="SUPFAM" id="SSF53822">
    <property type="entry name" value="Periplasmic binding protein-like I"/>
    <property type="match status" value="1"/>
</dbReference>
<comment type="caution">
    <text evidence="7">The sequence shown here is derived from an EMBL/GenBank/DDBJ whole genome shotgun (WGS) entry which is preliminary data.</text>
</comment>
<dbReference type="InterPro" id="IPR028081">
    <property type="entry name" value="Leu-bd"/>
</dbReference>
<organism evidence="7 8">
    <name type="scientific">Noviherbaspirillum galbum</name>
    <dbReference type="NCBI Taxonomy" id="2709383"/>
    <lineage>
        <taxon>Bacteria</taxon>
        <taxon>Pseudomonadati</taxon>
        <taxon>Pseudomonadota</taxon>
        <taxon>Betaproteobacteria</taxon>
        <taxon>Burkholderiales</taxon>
        <taxon>Oxalobacteraceae</taxon>
        <taxon>Noviherbaspirillum</taxon>
    </lineage>
</organism>
<evidence type="ECO:0000256" key="4">
    <source>
        <dbReference type="ARBA" id="ARBA00022970"/>
    </source>
</evidence>
<dbReference type="InterPro" id="IPR028082">
    <property type="entry name" value="Peripla_BP_I"/>
</dbReference>
<feature type="chain" id="PRO_5025562807" evidence="5">
    <location>
        <begin position="22"/>
        <end position="415"/>
    </location>
</feature>
<keyword evidence="2" id="KW-0813">Transport</keyword>